<dbReference type="GO" id="GO:0006196">
    <property type="term" value="P:AMP catabolic process"/>
    <property type="evidence" value="ECO:0007669"/>
    <property type="project" value="TreeGrafter"/>
</dbReference>
<dbReference type="AlphaFoldDB" id="A0AAV1J005"/>
<name>A0AAV1J005_9NEOP</name>
<dbReference type="InterPro" id="IPR006179">
    <property type="entry name" value="5_nucleotidase/apyrase"/>
</dbReference>
<dbReference type="PANTHER" id="PTHR11575:SF32">
    <property type="entry name" value="APYRASE-LIKE PROTEIN"/>
    <property type="match status" value="1"/>
</dbReference>
<feature type="domain" description="5'-Nucleotidase C-terminal" evidence="8">
    <location>
        <begin position="333"/>
        <end position="495"/>
    </location>
</feature>
<dbReference type="InterPro" id="IPR029052">
    <property type="entry name" value="Metallo-depent_PP-like"/>
</dbReference>
<dbReference type="FunFam" id="3.60.21.10:FF:000020">
    <property type="entry name" value="NT5E isoform 4"/>
    <property type="match status" value="1"/>
</dbReference>
<dbReference type="Pfam" id="PF00149">
    <property type="entry name" value="Metallophos"/>
    <property type="match status" value="1"/>
</dbReference>
<evidence type="ECO:0000256" key="5">
    <source>
        <dbReference type="ARBA" id="ARBA00022801"/>
    </source>
</evidence>
<keyword evidence="3" id="KW-0732">Signal</keyword>
<dbReference type="GO" id="GO:0008253">
    <property type="term" value="F:5'-nucleotidase activity"/>
    <property type="evidence" value="ECO:0007669"/>
    <property type="project" value="TreeGrafter"/>
</dbReference>
<dbReference type="Gene3D" id="3.60.21.10">
    <property type="match status" value="1"/>
</dbReference>
<dbReference type="Pfam" id="PF02872">
    <property type="entry name" value="5_nucleotid_C"/>
    <property type="match status" value="1"/>
</dbReference>
<accession>A0AAV1J005</accession>
<dbReference type="Gene3D" id="3.90.780.10">
    <property type="entry name" value="5'-Nucleotidase, C-terminal domain"/>
    <property type="match status" value="1"/>
</dbReference>
<evidence type="ECO:0000256" key="3">
    <source>
        <dbReference type="ARBA" id="ARBA00022729"/>
    </source>
</evidence>
<keyword evidence="4 6" id="KW-0547">Nucleotide-binding</keyword>
<keyword evidence="10" id="KW-1185">Reference proteome</keyword>
<dbReference type="SUPFAM" id="SSF56300">
    <property type="entry name" value="Metallo-dependent phosphatases"/>
    <property type="match status" value="1"/>
</dbReference>
<evidence type="ECO:0000313" key="10">
    <source>
        <dbReference type="Proteomes" id="UP001497472"/>
    </source>
</evidence>
<gene>
    <name evidence="9" type="ORF">LNINA_LOCUS1659</name>
</gene>
<dbReference type="CDD" id="cd07409">
    <property type="entry name" value="MPP_CD73_N"/>
    <property type="match status" value="1"/>
</dbReference>
<evidence type="ECO:0000256" key="4">
    <source>
        <dbReference type="ARBA" id="ARBA00022741"/>
    </source>
</evidence>
<reference evidence="9 10" key="1">
    <citation type="submission" date="2023-11" db="EMBL/GenBank/DDBJ databases">
        <authorList>
            <person name="Okamura Y."/>
        </authorList>
    </citation>
    <scope>NUCLEOTIDE SEQUENCE [LARGE SCALE GENOMIC DNA]</scope>
</reference>
<proteinExistence type="inferred from homology"/>
<evidence type="ECO:0000256" key="2">
    <source>
        <dbReference type="ARBA" id="ARBA00022723"/>
    </source>
</evidence>
<keyword evidence="5 6" id="KW-0378">Hydrolase</keyword>
<evidence type="ECO:0000259" key="7">
    <source>
        <dbReference type="Pfam" id="PF00149"/>
    </source>
</evidence>
<dbReference type="Proteomes" id="UP001497472">
    <property type="component" value="Unassembled WGS sequence"/>
</dbReference>
<dbReference type="PRINTS" id="PR01607">
    <property type="entry name" value="APYRASEFAMLY"/>
</dbReference>
<dbReference type="GO" id="GO:0005886">
    <property type="term" value="C:plasma membrane"/>
    <property type="evidence" value="ECO:0007669"/>
    <property type="project" value="TreeGrafter"/>
</dbReference>
<dbReference type="SUPFAM" id="SSF55816">
    <property type="entry name" value="5'-nucleotidase (syn. UDP-sugar hydrolase), C-terminal domain"/>
    <property type="match status" value="1"/>
</dbReference>
<keyword evidence="2" id="KW-0479">Metal-binding</keyword>
<evidence type="ECO:0008006" key="11">
    <source>
        <dbReference type="Google" id="ProtNLM"/>
    </source>
</evidence>
<comment type="similarity">
    <text evidence="1 6">Belongs to the 5'-nucleotidase family.</text>
</comment>
<evidence type="ECO:0000256" key="1">
    <source>
        <dbReference type="ARBA" id="ARBA00006654"/>
    </source>
</evidence>
<evidence type="ECO:0000313" key="9">
    <source>
        <dbReference type="EMBL" id="CAK1541700.1"/>
    </source>
</evidence>
<dbReference type="InterPro" id="IPR008334">
    <property type="entry name" value="5'-Nucleotdase_C"/>
</dbReference>
<organism evidence="9 10">
    <name type="scientific">Leptosia nina</name>
    <dbReference type="NCBI Taxonomy" id="320188"/>
    <lineage>
        <taxon>Eukaryota</taxon>
        <taxon>Metazoa</taxon>
        <taxon>Ecdysozoa</taxon>
        <taxon>Arthropoda</taxon>
        <taxon>Hexapoda</taxon>
        <taxon>Insecta</taxon>
        <taxon>Pterygota</taxon>
        <taxon>Neoptera</taxon>
        <taxon>Endopterygota</taxon>
        <taxon>Lepidoptera</taxon>
        <taxon>Glossata</taxon>
        <taxon>Ditrysia</taxon>
        <taxon>Papilionoidea</taxon>
        <taxon>Pieridae</taxon>
        <taxon>Pierinae</taxon>
        <taxon>Leptosia</taxon>
    </lineage>
</organism>
<sequence>MFFILTFVFSVASAGVLNSGVFRLDIVHYNDFHARFEETTVDYPICTTNDTNCLGGYARLYHEIKTLLKEKPGALLLNAGDTFQGTYWYTLLKWNITQKFINLLPNDVHTVGNHEFDDGIAGIAPYLKELRAPVVVANIDTSQEPALKDLYQPHTVLERGGRKIGIIGLITTETQTSSNPGRVKFLDPVEAAKREAEILTNKRVDIIILLSHCGLDVDKLIAKEVGENIDIIVGGHSHSLLWNGESPSHEEISGPYPVIVESEKRPGHKIPIVTASAFTKYVGNLTTYFNRNGDLIHFDGEPVFLNRSIPEDPEIKALLKPYQDELHAIVKEVIGEAKDDLIMTECGSGECAIGDIFADAVLDAAKEMKFSNLTNIAFLLRNTIRGSISKGDISRGGLINTLPFTNDMVSFIVRGEHLIEAFKITTSNAWVRKPFQGPWLPQVAGVKLKINLTNETPIVEVYVKDDDFKPLDPQGEYQVSTISFVLKEGGTFDVLRRNGRDFKVIGKDVDVVEKYIKKISPIRPLLDNRLTVIN</sequence>
<dbReference type="EMBL" id="CAVLEF010000002">
    <property type="protein sequence ID" value="CAK1541700.1"/>
    <property type="molecule type" value="Genomic_DNA"/>
</dbReference>
<dbReference type="PANTHER" id="PTHR11575">
    <property type="entry name" value="5'-NUCLEOTIDASE-RELATED"/>
    <property type="match status" value="1"/>
</dbReference>
<comment type="caution">
    <text evidence="9">The sequence shown here is derived from an EMBL/GenBank/DDBJ whole genome shotgun (WGS) entry which is preliminary data.</text>
</comment>
<protein>
    <recommendedName>
        <fullName evidence="11">Apyrase</fullName>
    </recommendedName>
</protein>
<dbReference type="GO" id="GO:0000166">
    <property type="term" value="F:nucleotide binding"/>
    <property type="evidence" value="ECO:0007669"/>
    <property type="project" value="UniProtKB-KW"/>
</dbReference>
<dbReference type="InterPro" id="IPR036907">
    <property type="entry name" value="5'-Nucleotdase_C_sf"/>
</dbReference>
<dbReference type="GO" id="GO:0046872">
    <property type="term" value="F:metal ion binding"/>
    <property type="evidence" value="ECO:0007669"/>
    <property type="project" value="UniProtKB-KW"/>
</dbReference>
<feature type="domain" description="Calcineurin-like phosphoesterase" evidence="7">
    <location>
        <begin position="26"/>
        <end position="239"/>
    </location>
</feature>
<evidence type="ECO:0000259" key="8">
    <source>
        <dbReference type="Pfam" id="PF02872"/>
    </source>
</evidence>
<dbReference type="InterPro" id="IPR004843">
    <property type="entry name" value="Calcineurin-like_PHP"/>
</dbReference>
<evidence type="ECO:0000256" key="6">
    <source>
        <dbReference type="RuleBase" id="RU362119"/>
    </source>
</evidence>